<dbReference type="Pfam" id="PF08501">
    <property type="entry name" value="Shikimate_dh_N"/>
    <property type="match status" value="1"/>
</dbReference>
<dbReference type="SUPFAM" id="SSF53223">
    <property type="entry name" value="Aminoacid dehydrogenase-like, N-terminal domain"/>
    <property type="match status" value="1"/>
</dbReference>
<dbReference type="GO" id="GO:0050661">
    <property type="term" value="F:NADP binding"/>
    <property type="evidence" value="ECO:0007669"/>
    <property type="project" value="TreeGrafter"/>
</dbReference>
<keyword evidence="2" id="KW-0057">Aromatic amino acid biosynthesis</keyword>
<dbReference type="SUPFAM" id="SSF51735">
    <property type="entry name" value="NAD(P)-binding Rossmann-fold domains"/>
    <property type="match status" value="1"/>
</dbReference>
<dbReference type="CDD" id="cd01065">
    <property type="entry name" value="NAD_bind_Shikimate_DH"/>
    <property type="match status" value="1"/>
</dbReference>
<evidence type="ECO:0000256" key="2">
    <source>
        <dbReference type="ARBA" id="ARBA00023141"/>
    </source>
</evidence>
<comment type="caution">
    <text evidence="4">The sequence shown here is derived from an EMBL/GenBank/DDBJ whole genome shotgun (WGS) entry which is preliminary data.</text>
</comment>
<organism evidence="4 5">
    <name type="scientific">Candidatus Coproplasma avicola</name>
    <dbReference type="NCBI Taxonomy" id="2840744"/>
    <lineage>
        <taxon>Bacteria</taxon>
        <taxon>Bacillati</taxon>
        <taxon>Bacillota</taxon>
        <taxon>Clostridia</taxon>
        <taxon>Eubacteriales</taxon>
        <taxon>Candidatus Coproplasma</taxon>
    </lineage>
</organism>
<dbReference type="GO" id="GO:0009423">
    <property type="term" value="P:chorismate biosynthetic process"/>
    <property type="evidence" value="ECO:0007669"/>
    <property type="project" value="TreeGrafter"/>
</dbReference>
<protein>
    <submittedName>
        <fullName evidence="4">Shikimate dehydrogenase</fullName>
    </submittedName>
</protein>
<keyword evidence="2" id="KW-0028">Amino-acid biosynthesis</keyword>
<feature type="domain" description="Shikimate dehydrogenase substrate binding N-terminal" evidence="3">
    <location>
        <begin position="5"/>
        <end position="86"/>
    </location>
</feature>
<dbReference type="PANTHER" id="PTHR21089">
    <property type="entry name" value="SHIKIMATE DEHYDROGENASE"/>
    <property type="match status" value="1"/>
</dbReference>
<dbReference type="GO" id="GO:0004764">
    <property type="term" value="F:shikimate 3-dehydrogenase (NADP+) activity"/>
    <property type="evidence" value="ECO:0007669"/>
    <property type="project" value="InterPro"/>
</dbReference>
<accession>A0A9D1E5F3</accession>
<dbReference type="GO" id="GO:0019632">
    <property type="term" value="P:shikimate metabolic process"/>
    <property type="evidence" value="ECO:0007669"/>
    <property type="project" value="TreeGrafter"/>
</dbReference>
<dbReference type="EMBL" id="DVHK01000003">
    <property type="protein sequence ID" value="HIR66467.1"/>
    <property type="molecule type" value="Genomic_DNA"/>
</dbReference>
<dbReference type="InterPro" id="IPR036291">
    <property type="entry name" value="NAD(P)-bd_dom_sf"/>
</dbReference>
<name>A0A9D1E5F3_9FIRM</name>
<dbReference type="InterPro" id="IPR013708">
    <property type="entry name" value="Shikimate_DH-bd_N"/>
</dbReference>
<dbReference type="AlphaFoldDB" id="A0A9D1E5F3"/>
<dbReference type="InterPro" id="IPR022893">
    <property type="entry name" value="Shikimate_DH_fam"/>
</dbReference>
<comment type="pathway">
    <text evidence="1">Metabolic intermediate biosynthesis; chorismate biosynthesis; chorismate from D-erythrose 4-phosphate and phosphoenolpyruvate: step 4/7.</text>
</comment>
<dbReference type="GO" id="GO:0005829">
    <property type="term" value="C:cytosol"/>
    <property type="evidence" value="ECO:0007669"/>
    <property type="project" value="TreeGrafter"/>
</dbReference>
<dbReference type="Proteomes" id="UP000823913">
    <property type="component" value="Unassembled WGS sequence"/>
</dbReference>
<dbReference type="Gene3D" id="3.40.50.10860">
    <property type="entry name" value="Leucine Dehydrogenase, chain A, domain 1"/>
    <property type="match status" value="1"/>
</dbReference>
<sequence>MKLAVIGKDVSKSDSPKMHTFIARNMGNDITYEAVSIPEDEFESRIDGIISRYEGFNVTIPYKLSVMSRLKSVEGDAALFGAVNTVKCSDLSGYNTDGLGFMLMLRNNGIKVDGKKVFLLGAGGAGRAVARKLVQGGATVGVYDRNTDSALSLKKDCPQVEIVGSVTPVDCDLIINATGVGMHKSEGISPVGEDVIARAKAAVDLIYVPAKSRFLEIAEQLGKQTVNGQAMLFYQAYYAECIYFDVQPDDGQAKQLFEKYLKEIKA</sequence>
<proteinExistence type="predicted"/>
<dbReference type="PANTHER" id="PTHR21089:SF1">
    <property type="entry name" value="BIFUNCTIONAL 3-DEHYDROQUINATE DEHYDRATASE_SHIKIMATE DEHYDROGENASE, CHLOROPLASTIC"/>
    <property type="match status" value="1"/>
</dbReference>
<gene>
    <name evidence="4" type="ORF">IAB94_00285</name>
</gene>
<evidence type="ECO:0000313" key="5">
    <source>
        <dbReference type="Proteomes" id="UP000823913"/>
    </source>
</evidence>
<reference evidence="4" key="1">
    <citation type="submission" date="2020-10" db="EMBL/GenBank/DDBJ databases">
        <authorList>
            <person name="Gilroy R."/>
        </authorList>
    </citation>
    <scope>NUCLEOTIDE SEQUENCE</scope>
    <source>
        <strain evidence="4">ChiW16-3235</strain>
    </source>
</reference>
<evidence type="ECO:0000313" key="4">
    <source>
        <dbReference type="EMBL" id="HIR66467.1"/>
    </source>
</evidence>
<evidence type="ECO:0000256" key="1">
    <source>
        <dbReference type="ARBA" id="ARBA00004871"/>
    </source>
</evidence>
<dbReference type="GO" id="GO:0009073">
    <property type="term" value="P:aromatic amino acid family biosynthetic process"/>
    <property type="evidence" value="ECO:0007669"/>
    <property type="project" value="UniProtKB-KW"/>
</dbReference>
<evidence type="ECO:0000259" key="3">
    <source>
        <dbReference type="Pfam" id="PF08501"/>
    </source>
</evidence>
<dbReference type="Gene3D" id="3.40.50.720">
    <property type="entry name" value="NAD(P)-binding Rossmann-like Domain"/>
    <property type="match status" value="1"/>
</dbReference>
<dbReference type="InterPro" id="IPR046346">
    <property type="entry name" value="Aminoacid_DH-like_N_sf"/>
</dbReference>
<reference evidence="4" key="2">
    <citation type="journal article" date="2021" name="PeerJ">
        <title>Extensive microbial diversity within the chicken gut microbiome revealed by metagenomics and culture.</title>
        <authorList>
            <person name="Gilroy R."/>
            <person name="Ravi A."/>
            <person name="Getino M."/>
            <person name="Pursley I."/>
            <person name="Horton D.L."/>
            <person name="Alikhan N.F."/>
            <person name="Baker D."/>
            <person name="Gharbi K."/>
            <person name="Hall N."/>
            <person name="Watson M."/>
            <person name="Adriaenssens E.M."/>
            <person name="Foster-Nyarko E."/>
            <person name="Jarju S."/>
            <person name="Secka A."/>
            <person name="Antonio M."/>
            <person name="Oren A."/>
            <person name="Chaudhuri R.R."/>
            <person name="La Ragione R."/>
            <person name="Hildebrand F."/>
            <person name="Pallen M.J."/>
        </authorList>
    </citation>
    <scope>NUCLEOTIDE SEQUENCE</scope>
    <source>
        <strain evidence="4">ChiW16-3235</strain>
    </source>
</reference>